<dbReference type="Proteomes" id="UP000218231">
    <property type="component" value="Unassembled WGS sequence"/>
</dbReference>
<keyword evidence="4" id="KW-0560">Oxidoreductase</keyword>
<name>A0A2A2LGK3_9BILA</name>
<dbReference type="PRINTS" id="PR00385">
    <property type="entry name" value="P450"/>
</dbReference>
<keyword evidence="3 7" id="KW-0479">Metal-binding</keyword>
<dbReference type="FunFam" id="1.10.630.10:FF:000036">
    <property type="entry name" value="CYtochrome P450 family"/>
    <property type="match status" value="2"/>
</dbReference>
<evidence type="ECO:0000256" key="6">
    <source>
        <dbReference type="ARBA" id="ARBA00023033"/>
    </source>
</evidence>
<dbReference type="GO" id="GO:0005737">
    <property type="term" value="C:cytoplasm"/>
    <property type="evidence" value="ECO:0007669"/>
    <property type="project" value="TreeGrafter"/>
</dbReference>
<evidence type="ECO:0000256" key="1">
    <source>
        <dbReference type="ARBA" id="ARBA00001971"/>
    </source>
</evidence>
<dbReference type="PANTHER" id="PTHR24300:SF375">
    <property type="entry name" value="CYTOCHROME P450 FAMILY"/>
    <property type="match status" value="1"/>
</dbReference>
<dbReference type="GO" id="GO:0020037">
    <property type="term" value="F:heme binding"/>
    <property type="evidence" value="ECO:0007669"/>
    <property type="project" value="InterPro"/>
</dbReference>
<dbReference type="GO" id="GO:0005506">
    <property type="term" value="F:iron ion binding"/>
    <property type="evidence" value="ECO:0007669"/>
    <property type="project" value="InterPro"/>
</dbReference>
<sequence length="949" mass="110280">MLIIALIVSVVFYLAFRKWRQRQELPPGPTPFPLLGNIPQLIYYTKKHGNVVEALRYLKHEYGGIYTLWFGTKATVQLVDYDISQEAMVKKGNYFSNRWIPKLMDEIRNGHGLIGSNGEYWQEQRRFALHTLRNFGLGRNFMEERIMDEFELKFKELDKLNGEPIPVHDHFDILVGSVINRMLFSYRFDEKNAEEFYGLKREMDKSFESLSLVFTTTPYFMQRMIPYFRKMYEAQLKPLWGVKNFIARQVEERLQEIQDGRHPLGDEGEDFCDAYYLEMMKQQKENPKSGFNKESLIVGILDLWIAGQETTSLTLCWALIYLLNNPHVEEKVRKELQELTGGNRDLSLTDKPKTPYFNAVIMETQRLASILNANLFRQATDDVQIGDYLIKKGTPVVSQLSVIMSEENVFEKKFDFNPDRYLNGNHLEQHVIPFGTGKRECPGKSLALAELYLIIGNMLLRYKLEPAGSVPPIGQVSESGPTPVPFLGNIPHLMYYSKKYGSIVEAMRHFKNEYGGIYTLWFGTKPVVQLVEYDISQEAMVKKGSHFINRWIPKNMDVIRKGHGLISSNGDYWQEQRRFALHTLRNFGLGRNFMEERIMEEFELKFKELDKLNGEPIPVHDHFDILVGSVINRMLFSYRFDEKNAAEFYALKREMDKTLEKASMLFATIPSFITEMIPYLRNKRLAMQKPFWGVKNFISKQVDERLKEIEEGRHQLDEEGEDFCDAYYIEMKKQQEANPNTGFYKESLICSIFDLWVAGQETTSLTLNWASIYLLNNPHVEEKVRKELQEVTGDSRNLSLLDKPKTPYLLAVINEVQRLASILNTNIFRQATDDVQIGNYLIKKGTPVVSQLSVIMSEENVFEKKFDFNPDRYFAKDRLDQHVIPFGTGKRECLGKSLALAELYLILGNMILRYKLEPAGSLPTTEQVSGSGTMHRPQKYQMRFVKLQN</sequence>
<organism evidence="8 9">
    <name type="scientific">Diploscapter pachys</name>
    <dbReference type="NCBI Taxonomy" id="2018661"/>
    <lineage>
        <taxon>Eukaryota</taxon>
        <taxon>Metazoa</taxon>
        <taxon>Ecdysozoa</taxon>
        <taxon>Nematoda</taxon>
        <taxon>Chromadorea</taxon>
        <taxon>Rhabditida</taxon>
        <taxon>Rhabditina</taxon>
        <taxon>Rhabditomorpha</taxon>
        <taxon>Rhabditoidea</taxon>
        <taxon>Rhabditidae</taxon>
        <taxon>Diploscapter</taxon>
    </lineage>
</organism>
<evidence type="ECO:0000313" key="8">
    <source>
        <dbReference type="EMBL" id="PAV85265.1"/>
    </source>
</evidence>
<comment type="caution">
    <text evidence="8">The sequence shown here is derived from an EMBL/GenBank/DDBJ whole genome shotgun (WGS) entry which is preliminary data.</text>
</comment>
<dbReference type="CDD" id="cd20617">
    <property type="entry name" value="CYP1_2-like"/>
    <property type="match status" value="2"/>
</dbReference>
<evidence type="ECO:0000256" key="5">
    <source>
        <dbReference type="ARBA" id="ARBA00023004"/>
    </source>
</evidence>
<dbReference type="PRINTS" id="PR00463">
    <property type="entry name" value="EP450I"/>
</dbReference>
<keyword evidence="7" id="KW-0349">Heme</keyword>
<dbReference type="InterPro" id="IPR036396">
    <property type="entry name" value="Cyt_P450_sf"/>
</dbReference>
<dbReference type="GO" id="GO:0016712">
    <property type="term" value="F:oxidoreductase activity, acting on paired donors, with incorporation or reduction of molecular oxygen, reduced flavin or flavoprotein as one donor, and incorporation of one atom of oxygen"/>
    <property type="evidence" value="ECO:0007669"/>
    <property type="project" value="TreeGrafter"/>
</dbReference>
<dbReference type="EMBL" id="LIAE01006791">
    <property type="protein sequence ID" value="PAV85265.1"/>
    <property type="molecule type" value="Genomic_DNA"/>
</dbReference>
<evidence type="ECO:0000256" key="7">
    <source>
        <dbReference type="PIRSR" id="PIRSR602401-1"/>
    </source>
</evidence>
<dbReference type="GO" id="GO:0006082">
    <property type="term" value="P:organic acid metabolic process"/>
    <property type="evidence" value="ECO:0007669"/>
    <property type="project" value="TreeGrafter"/>
</dbReference>
<dbReference type="PROSITE" id="PS00086">
    <property type="entry name" value="CYTOCHROME_P450"/>
    <property type="match status" value="2"/>
</dbReference>
<reference evidence="8 9" key="1">
    <citation type="journal article" date="2017" name="Curr. Biol.">
        <title>Genome architecture and evolution of a unichromosomal asexual nematode.</title>
        <authorList>
            <person name="Fradin H."/>
            <person name="Zegar C."/>
            <person name="Gutwein M."/>
            <person name="Lucas J."/>
            <person name="Kovtun M."/>
            <person name="Corcoran D."/>
            <person name="Baugh L.R."/>
            <person name="Kiontke K."/>
            <person name="Gunsalus K."/>
            <person name="Fitch D.H."/>
            <person name="Piano F."/>
        </authorList>
    </citation>
    <scope>NUCLEOTIDE SEQUENCE [LARGE SCALE GENOMIC DNA]</scope>
    <source>
        <strain evidence="8">PF1309</strain>
    </source>
</reference>
<accession>A0A2A2LGK3</accession>
<keyword evidence="9" id="KW-1185">Reference proteome</keyword>
<protein>
    <recommendedName>
        <fullName evidence="10">Cytochrome P450</fullName>
    </recommendedName>
</protein>
<feature type="binding site" description="axial binding residue" evidence="7">
    <location>
        <position position="441"/>
    </location>
    <ligand>
        <name>heme</name>
        <dbReference type="ChEBI" id="CHEBI:30413"/>
    </ligand>
    <ligandPart>
        <name>Fe</name>
        <dbReference type="ChEBI" id="CHEBI:18248"/>
    </ligandPart>
</feature>
<keyword evidence="5 7" id="KW-0408">Iron</keyword>
<evidence type="ECO:0000256" key="4">
    <source>
        <dbReference type="ARBA" id="ARBA00023002"/>
    </source>
</evidence>
<evidence type="ECO:0000313" key="9">
    <source>
        <dbReference type="Proteomes" id="UP000218231"/>
    </source>
</evidence>
<keyword evidence="6" id="KW-0503">Monooxygenase</keyword>
<dbReference type="SUPFAM" id="SSF48264">
    <property type="entry name" value="Cytochrome P450"/>
    <property type="match status" value="2"/>
</dbReference>
<dbReference type="OrthoDB" id="2789670at2759"/>
<dbReference type="AlphaFoldDB" id="A0A2A2LGK3"/>
<comment type="cofactor">
    <cofactor evidence="1 7">
        <name>heme</name>
        <dbReference type="ChEBI" id="CHEBI:30413"/>
    </cofactor>
</comment>
<proteinExistence type="inferred from homology"/>
<dbReference type="InterPro" id="IPR002401">
    <property type="entry name" value="Cyt_P450_E_grp-I"/>
</dbReference>
<dbReference type="STRING" id="2018661.A0A2A2LGK3"/>
<evidence type="ECO:0000256" key="3">
    <source>
        <dbReference type="ARBA" id="ARBA00022723"/>
    </source>
</evidence>
<evidence type="ECO:0000256" key="2">
    <source>
        <dbReference type="ARBA" id="ARBA00010617"/>
    </source>
</evidence>
<dbReference type="InterPro" id="IPR050182">
    <property type="entry name" value="Cytochrome_P450_fam2"/>
</dbReference>
<dbReference type="PANTHER" id="PTHR24300">
    <property type="entry name" value="CYTOCHROME P450 508A4-RELATED"/>
    <property type="match status" value="1"/>
</dbReference>
<dbReference type="Pfam" id="PF00067">
    <property type="entry name" value="p450"/>
    <property type="match status" value="2"/>
</dbReference>
<evidence type="ECO:0008006" key="10">
    <source>
        <dbReference type="Google" id="ProtNLM"/>
    </source>
</evidence>
<dbReference type="Gene3D" id="1.10.630.10">
    <property type="entry name" value="Cytochrome P450"/>
    <property type="match status" value="2"/>
</dbReference>
<dbReference type="GO" id="GO:0006805">
    <property type="term" value="P:xenobiotic metabolic process"/>
    <property type="evidence" value="ECO:0007669"/>
    <property type="project" value="TreeGrafter"/>
</dbReference>
<dbReference type="InterPro" id="IPR017972">
    <property type="entry name" value="Cyt_P450_CS"/>
</dbReference>
<comment type="similarity">
    <text evidence="2">Belongs to the cytochrome P450 family.</text>
</comment>
<dbReference type="InterPro" id="IPR001128">
    <property type="entry name" value="Cyt_P450"/>
</dbReference>
<gene>
    <name evidence="8" type="ORF">WR25_26196</name>
</gene>